<sequence length="83" mass="10057">MHENLKEIIELEKSDLIDLKFKEIVNYMKTIEEYFKESSEDELEEAIMLYEKLQELYVVANRKLEELEAKKKAIDKKINFQNK</sequence>
<dbReference type="KEGG" id="ocy:OSSY52_00770"/>
<keyword evidence="1" id="KW-0175">Coiled coil</keyword>
<reference evidence="2 3" key="1">
    <citation type="submission" date="2018-06" db="EMBL/GenBank/DDBJ databases">
        <title>Genome sequencing of Oceanotoga sp. sy52.</title>
        <authorList>
            <person name="Mori K."/>
        </authorList>
    </citation>
    <scope>NUCLEOTIDE SEQUENCE [LARGE SCALE GENOMIC DNA]</scope>
    <source>
        <strain evidence="3">sy52</strain>
    </source>
</reference>
<dbReference type="EMBL" id="AP018712">
    <property type="protein sequence ID" value="BBE29936.1"/>
    <property type="molecule type" value="Genomic_DNA"/>
</dbReference>
<dbReference type="Proteomes" id="UP000516361">
    <property type="component" value="Chromosome"/>
</dbReference>
<feature type="coiled-coil region" evidence="1">
    <location>
        <begin position="36"/>
        <end position="77"/>
    </location>
</feature>
<accession>A0A7G1G405</accession>
<dbReference type="RefSeq" id="WP_190615079.1">
    <property type="nucleotide sequence ID" value="NZ_AP018712.1"/>
</dbReference>
<gene>
    <name evidence="2" type="ORF">OSSY52_00770</name>
</gene>
<dbReference type="InParanoid" id="A0A7G1G405"/>
<proteinExistence type="predicted"/>
<evidence type="ECO:0000256" key="1">
    <source>
        <dbReference type="SAM" id="Coils"/>
    </source>
</evidence>
<keyword evidence="3" id="KW-1185">Reference proteome</keyword>
<evidence type="ECO:0000313" key="2">
    <source>
        <dbReference type="EMBL" id="BBE29936.1"/>
    </source>
</evidence>
<organism evidence="2 3">
    <name type="scientific">Tepiditoga spiralis</name>
    <dbReference type="NCBI Taxonomy" id="2108365"/>
    <lineage>
        <taxon>Bacteria</taxon>
        <taxon>Thermotogati</taxon>
        <taxon>Thermotogota</taxon>
        <taxon>Thermotogae</taxon>
        <taxon>Petrotogales</taxon>
        <taxon>Petrotogaceae</taxon>
        <taxon>Tepiditoga</taxon>
    </lineage>
</organism>
<protein>
    <submittedName>
        <fullName evidence="2">Uncharacterized protein</fullName>
    </submittedName>
</protein>
<dbReference type="AlphaFoldDB" id="A0A7G1G405"/>
<evidence type="ECO:0000313" key="3">
    <source>
        <dbReference type="Proteomes" id="UP000516361"/>
    </source>
</evidence>
<name>A0A7G1G405_9BACT</name>